<keyword evidence="2" id="KW-1185">Reference proteome</keyword>
<name>A0A0B7GRM4_TREPH</name>
<dbReference type="PANTHER" id="PTHR48094:SF12">
    <property type="entry name" value="PARKINSON DISEASE PROTEIN 7 HOMOLOG"/>
    <property type="match status" value="1"/>
</dbReference>
<organism evidence="1 2">
    <name type="scientific">Treponema phagedenis</name>
    <dbReference type="NCBI Taxonomy" id="162"/>
    <lineage>
        <taxon>Bacteria</taxon>
        <taxon>Pseudomonadati</taxon>
        <taxon>Spirochaetota</taxon>
        <taxon>Spirochaetia</taxon>
        <taxon>Spirochaetales</taxon>
        <taxon>Treponemataceae</taxon>
        <taxon>Treponema</taxon>
    </lineage>
</organism>
<dbReference type="SUPFAM" id="SSF52317">
    <property type="entry name" value="Class I glutamine amidotransferase-like"/>
    <property type="match status" value="1"/>
</dbReference>
<gene>
    <name evidence="1" type="ORF">TPHV1_140031</name>
</gene>
<dbReference type="Gene3D" id="3.40.50.880">
    <property type="match status" value="1"/>
</dbReference>
<dbReference type="Proteomes" id="UP000042527">
    <property type="component" value="Unassembled WGS sequence"/>
</dbReference>
<dbReference type="EMBL" id="CDNC01000006">
    <property type="protein sequence ID" value="CEM61083.1"/>
    <property type="molecule type" value="Genomic_DNA"/>
</dbReference>
<dbReference type="AlphaFoldDB" id="A0A0B7GRM4"/>
<dbReference type="GO" id="GO:0005737">
    <property type="term" value="C:cytoplasm"/>
    <property type="evidence" value="ECO:0007669"/>
    <property type="project" value="TreeGrafter"/>
</dbReference>
<dbReference type="InterPro" id="IPR002818">
    <property type="entry name" value="DJ-1/PfpI"/>
</dbReference>
<dbReference type="InterPro" id="IPR050325">
    <property type="entry name" value="Prot/Nucl_acid_deglycase"/>
</dbReference>
<sequence length="184" mass="19640">MKKAYVFIANGFEEVEAITPIDYLRRANIETVVVGVGTRQVKSPRNVTIICDTELNEVLEKTDETLLVVLPGGLDNSKSLGESEAVENFVKAVHKNGGIIAAICAAPVLTLGKWGMLDGKKFTCYPGMGEDLATKPLQGERVVRDGNIITGCGAGAAEEFSFALIEAVSGKTALQELKKSIVAR</sequence>
<dbReference type="PANTHER" id="PTHR48094">
    <property type="entry name" value="PROTEIN/NUCLEIC ACID DEGLYCASE DJ-1-RELATED"/>
    <property type="match status" value="1"/>
</dbReference>
<evidence type="ECO:0000313" key="1">
    <source>
        <dbReference type="EMBL" id="CEM61083.1"/>
    </source>
</evidence>
<dbReference type="GeneID" id="57751860"/>
<dbReference type="Pfam" id="PF01965">
    <property type="entry name" value="DJ-1_PfpI"/>
    <property type="match status" value="1"/>
</dbReference>
<dbReference type="RefSeq" id="WP_024751830.1">
    <property type="nucleotide sequence ID" value="NZ_CDNC01000006.1"/>
</dbReference>
<dbReference type="InterPro" id="IPR006287">
    <property type="entry name" value="DJ-1"/>
</dbReference>
<dbReference type="NCBIfam" id="TIGR01383">
    <property type="entry name" value="not_thiJ"/>
    <property type="match status" value="1"/>
</dbReference>
<protein>
    <submittedName>
        <fullName evidence="1">DJ-1 family protein</fullName>
    </submittedName>
</protein>
<dbReference type="InterPro" id="IPR029062">
    <property type="entry name" value="Class_I_gatase-like"/>
</dbReference>
<proteinExistence type="predicted"/>
<accession>A0A0B7GRM4</accession>
<evidence type="ECO:0000313" key="2">
    <source>
        <dbReference type="Proteomes" id="UP000042527"/>
    </source>
</evidence>
<reference evidence="2" key="1">
    <citation type="submission" date="2015-01" db="EMBL/GenBank/DDBJ databases">
        <authorList>
            <person name="Manzoor Shahid"/>
            <person name="Zubair Saima"/>
        </authorList>
    </citation>
    <scope>NUCLEOTIDE SEQUENCE [LARGE SCALE GENOMIC DNA]</scope>
    <source>
        <strain evidence="2">V1</strain>
    </source>
</reference>
<dbReference type="CDD" id="cd03135">
    <property type="entry name" value="GATase1_DJ-1"/>
    <property type="match status" value="1"/>
</dbReference>